<dbReference type="PANTHER" id="PTHR12775:SF0">
    <property type="entry name" value="REPLICATION TERMINATION FACTOR 2"/>
    <property type="match status" value="1"/>
</dbReference>
<feature type="region of interest" description="Disordered" evidence="1">
    <location>
        <begin position="191"/>
        <end position="216"/>
    </location>
</feature>
<protein>
    <submittedName>
        <fullName evidence="2">G6533 protein</fullName>
    </submittedName>
</protein>
<feature type="compositionally biased region" description="Basic and acidic residues" evidence="1">
    <location>
        <begin position="191"/>
        <end position="206"/>
    </location>
</feature>
<gene>
    <name evidence="2" type="primary">g6533</name>
    <name evidence="2" type="ORF">VP750_LOCUS5589</name>
</gene>
<feature type="compositionally biased region" description="Basic residues" evidence="1">
    <location>
        <begin position="207"/>
        <end position="216"/>
    </location>
</feature>
<evidence type="ECO:0000313" key="3">
    <source>
        <dbReference type="Proteomes" id="UP001497392"/>
    </source>
</evidence>
<feature type="compositionally biased region" description="Basic and acidic residues" evidence="1">
    <location>
        <begin position="1"/>
        <end position="11"/>
    </location>
</feature>
<dbReference type="EMBL" id="CAXHTA020000009">
    <property type="protein sequence ID" value="CAL5223930.1"/>
    <property type="molecule type" value="Genomic_DNA"/>
</dbReference>
<dbReference type="InterPro" id="IPR006735">
    <property type="entry name" value="Rtf2"/>
</dbReference>
<evidence type="ECO:0000313" key="2">
    <source>
        <dbReference type="EMBL" id="CAL5223930.1"/>
    </source>
</evidence>
<proteinExistence type="predicted"/>
<dbReference type="PANTHER" id="PTHR12775">
    <property type="entry name" value="PROTEIN C20ORF43 HOMOLOG"/>
    <property type="match status" value="1"/>
</dbReference>
<sequence>MASADDSRSTRGGDASTSSAHKKVDDRTTRLNRWSTCAISGHPLNPPLAADYLGNLYNREAIVEFLLGRCGSFADEEAEHRYANQLREGGQSFEHLKSLRDIFTLRLTPGKESGEAQVSSETVAPYICPVTDLSCLRYPFTALPDCGHAFSNRAISQMQDMACGLCGKPFLQEDVVPLIGTAEQIQDLRQQLDRRRAKKASKEGSKSKKRKLSTAG</sequence>
<dbReference type="Pfam" id="PF04641">
    <property type="entry name" value="Rtf2"/>
    <property type="match status" value="1"/>
</dbReference>
<name>A0ABP1FVL0_9CHLO</name>
<feature type="region of interest" description="Disordered" evidence="1">
    <location>
        <begin position="1"/>
        <end position="27"/>
    </location>
</feature>
<comment type="caution">
    <text evidence="2">The sequence shown here is derived from an EMBL/GenBank/DDBJ whole genome shotgun (WGS) entry which is preliminary data.</text>
</comment>
<dbReference type="SUPFAM" id="SSF57850">
    <property type="entry name" value="RING/U-box"/>
    <property type="match status" value="1"/>
</dbReference>
<accession>A0ABP1FVL0</accession>
<keyword evidence="3" id="KW-1185">Reference proteome</keyword>
<evidence type="ECO:0000256" key="1">
    <source>
        <dbReference type="SAM" id="MobiDB-lite"/>
    </source>
</evidence>
<reference evidence="2 3" key="1">
    <citation type="submission" date="2024-06" db="EMBL/GenBank/DDBJ databases">
        <authorList>
            <person name="Kraege A."/>
            <person name="Thomma B."/>
        </authorList>
    </citation>
    <scope>NUCLEOTIDE SEQUENCE [LARGE SCALE GENOMIC DNA]</scope>
</reference>
<dbReference type="Proteomes" id="UP001497392">
    <property type="component" value="Unassembled WGS sequence"/>
</dbReference>
<organism evidence="2 3">
    <name type="scientific">Coccomyxa viridis</name>
    <dbReference type="NCBI Taxonomy" id="1274662"/>
    <lineage>
        <taxon>Eukaryota</taxon>
        <taxon>Viridiplantae</taxon>
        <taxon>Chlorophyta</taxon>
        <taxon>core chlorophytes</taxon>
        <taxon>Trebouxiophyceae</taxon>
        <taxon>Trebouxiophyceae incertae sedis</taxon>
        <taxon>Coccomyxaceae</taxon>
        <taxon>Coccomyxa</taxon>
    </lineage>
</organism>